<dbReference type="PANTHER" id="PTHR45663:SF11">
    <property type="entry name" value="GEO12009P1"/>
    <property type="match status" value="1"/>
</dbReference>
<keyword evidence="3" id="KW-1015">Disulfide bond</keyword>
<evidence type="ECO:0000313" key="9">
    <source>
        <dbReference type="Proteomes" id="UP000276901"/>
    </source>
</evidence>
<feature type="domain" description="Thioredoxin" evidence="6">
    <location>
        <begin position="12"/>
        <end position="125"/>
    </location>
</feature>
<dbReference type="InterPro" id="IPR036249">
    <property type="entry name" value="Thioredoxin-like_sf"/>
</dbReference>
<sequence length="125" mass="14365">MKKRLLTFLSSVFLATTAFATEFKDFAQTEFDSLMQQGKPVLVHIHANWCPTCKRQLSVLEPTLKDDKFANLTALRVDYDTQDDVLKAFKVNRQSTLIMFDQGKEVRRVIAETHADKLVQFITLP</sequence>
<dbReference type="Proteomes" id="UP000502287">
    <property type="component" value="Chromosome"/>
</dbReference>
<evidence type="ECO:0000313" key="8">
    <source>
        <dbReference type="EMBL" id="RPE96261.1"/>
    </source>
</evidence>
<dbReference type="Proteomes" id="UP000276901">
    <property type="component" value="Unassembled WGS sequence"/>
</dbReference>
<dbReference type="Gene3D" id="3.40.30.10">
    <property type="entry name" value="Glutaredoxin"/>
    <property type="match status" value="1"/>
</dbReference>
<dbReference type="PANTHER" id="PTHR45663">
    <property type="entry name" value="GEO12009P1"/>
    <property type="match status" value="1"/>
</dbReference>
<accession>A0AAE6X5L4</accession>
<dbReference type="InterPro" id="IPR017937">
    <property type="entry name" value="Thioredoxin_CS"/>
</dbReference>
<feature type="signal peptide" evidence="5">
    <location>
        <begin position="1"/>
        <end position="20"/>
    </location>
</feature>
<organism evidence="7 10">
    <name type="scientific">Frederiksenia canicola</name>
    <dbReference type="NCBI Taxonomy" id="123824"/>
    <lineage>
        <taxon>Bacteria</taxon>
        <taxon>Pseudomonadati</taxon>
        <taxon>Pseudomonadota</taxon>
        <taxon>Gammaproteobacteria</taxon>
        <taxon>Pasteurellales</taxon>
        <taxon>Pasteurellaceae</taxon>
        <taxon>Frederiksenia</taxon>
    </lineage>
</organism>
<proteinExistence type="predicted"/>
<keyword evidence="2" id="KW-0249">Electron transport</keyword>
<evidence type="ECO:0000256" key="1">
    <source>
        <dbReference type="ARBA" id="ARBA00022448"/>
    </source>
</evidence>
<evidence type="ECO:0000259" key="6">
    <source>
        <dbReference type="PROSITE" id="PS51352"/>
    </source>
</evidence>
<name>A0AAE6X5L4_9PAST</name>
<dbReference type="RefSeq" id="WP_123956163.1">
    <property type="nucleotide sequence ID" value="NZ_CP015029.1"/>
</dbReference>
<dbReference type="EMBL" id="RKQT01000001">
    <property type="protein sequence ID" value="RPE96261.1"/>
    <property type="molecule type" value="Genomic_DNA"/>
</dbReference>
<keyword evidence="9" id="KW-1185">Reference proteome</keyword>
<dbReference type="PROSITE" id="PS00194">
    <property type="entry name" value="THIOREDOXIN_1"/>
    <property type="match status" value="1"/>
</dbReference>
<evidence type="ECO:0000256" key="2">
    <source>
        <dbReference type="ARBA" id="ARBA00022982"/>
    </source>
</evidence>
<evidence type="ECO:0000256" key="3">
    <source>
        <dbReference type="ARBA" id="ARBA00023157"/>
    </source>
</evidence>
<dbReference type="PROSITE" id="PS51352">
    <property type="entry name" value="THIOREDOXIN_2"/>
    <property type="match status" value="1"/>
</dbReference>
<evidence type="ECO:0000256" key="5">
    <source>
        <dbReference type="SAM" id="SignalP"/>
    </source>
</evidence>
<reference evidence="7 10" key="1">
    <citation type="submission" date="2016-03" db="EMBL/GenBank/DDBJ databases">
        <authorList>
            <person name="Hansen M.J."/>
            <person name="Bojesen A.M."/>
            <person name="Planet P."/>
        </authorList>
    </citation>
    <scope>NUCLEOTIDE SEQUENCE [LARGE SCALE GENOMIC DNA]</scope>
    <source>
        <strain evidence="7 10">HPA 21</strain>
    </source>
</reference>
<dbReference type="AlphaFoldDB" id="A0AAE6X5L4"/>
<keyword evidence="5" id="KW-0732">Signal</keyword>
<gene>
    <name evidence="7" type="ORF">A4G17_07550</name>
    <name evidence="8" type="ORF">EDC49_0650</name>
</gene>
<dbReference type="InterPro" id="IPR013766">
    <property type="entry name" value="Thioredoxin_domain"/>
</dbReference>
<dbReference type="KEGG" id="fcl:A4G17_07550"/>
<keyword evidence="4" id="KW-0676">Redox-active center</keyword>
<evidence type="ECO:0000313" key="10">
    <source>
        <dbReference type="Proteomes" id="UP000502287"/>
    </source>
</evidence>
<evidence type="ECO:0000256" key="4">
    <source>
        <dbReference type="ARBA" id="ARBA00023284"/>
    </source>
</evidence>
<feature type="chain" id="PRO_5042044353" evidence="5">
    <location>
        <begin position="21"/>
        <end position="125"/>
    </location>
</feature>
<evidence type="ECO:0000313" key="7">
    <source>
        <dbReference type="EMBL" id="QIM65305.1"/>
    </source>
</evidence>
<reference evidence="8 9" key="2">
    <citation type="submission" date="2018-11" db="EMBL/GenBank/DDBJ databases">
        <title>Genomic Encyclopedia of Type Strains, Phase IV (KMG-IV): sequencing the most valuable type-strain genomes for metagenomic binning, comparative biology and taxonomic classification.</title>
        <authorList>
            <person name="Goeker M."/>
        </authorList>
    </citation>
    <scope>NUCLEOTIDE SEQUENCE [LARGE SCALE GENOMIC DNA]</scope>
    <source>
        <strain evidence="8 9">DSM 25797</strain>
    </source>
</reference>
<dbReference type="EMBL" id="CP015029">
    <property type="protein sequence ID" value="QIM65305.1"/>
    <property type="molecule type" value="Genomic_DNA"/>
</dbReference>
<dbReference type="Pfam" id="PF00085">
    <property type="entry name" value="Thioredoxin"/>
    <property type="match status" value="1"/>
</dbReference>
<dbReference type="SUPFAM" id="SSF52833">
    <property type="entry name" value="Thioredoxin-like"/>
    <property type="match status" value="1"/>
</dbReference>
<dbReference type="CDD" id="cd02947">
    <property type="entry name" value="TRX_family"/>
    <property type="match status" value="1"/>
</dbReference>
<keyword evidence="1" id="KW-0813">Transport</keyword>
<dbReference type="GO" id="GO:0005737">
    <property type="term" value="C:cytoplasm"/>
    <property type="evidence" value="ECO:0007669"/>
    <property type="project" value="TreeGrafter"/>
</dbReference>
<protein>
    <submittedName>
        <fullName evidence="7 8">Thioredoxin</fullName>
    </submittedName>
</protein>
<dbReference type="GO" id="GO:0015035">
    <property type="term" value="F:protein-disulfide reductase activity"/>
    <property type="evidence" value="ECO:0007669"/>
    <property type="project" value="TreeGrafter"/>
</dbReference>